<evidence type="ECO:0000256" key="4">
    <source>
        <dbReference type="ARBA" id="ARBA00022544"/>
    </source>
</evidence>
<gene>
    <name evidence="9" type="ORF">D3H55_09130</name>
</gene>
<dbReference type="PANTHER" id="PTHR34975:SF2">
    <property type="entry name" value="SPORE GERMINATION PROTEIN A2"/>
    <property type="match status" value="1"/>
</dbReference>
<comment type="subcellular location">
    <subcellularLocation>
        <location evidence="1">Membrane</location>
        <topology evidence="1">Multi-pass membrane protein</topology>
    </subcellularLocation>
</comment>
<feature type="transmembrane region" description="Helical" evidence="8">
    <location>
        <begin position="149"/>
        <end position="169"/>
    </location>
</feature>
<dbReference type="Proteomes" id="UP000265801">
    <property type="component" value="Unassembled WGS sequence"/>
</dbReference>
<dbReference type="GO" id="GO:0016020">
    <property type="term" value="C:membrane"/>
    <property type="evidence" value="ECO:0007669"/>
    <property type="project" value="UniProtKB-SubCell"/>
</dbReference>
<reference evidence="9 10" key="1">
    <citation type="submission" date="2018-09" db="EMBL/GenBank/DDBJ databases">
        <title>Bacillus saliacetes sp. nov., isolated from Thai shrimp paste (Ka-pi).</title>
        <authorList>
            <person name="Daroonpunt R."/>
            <person name="Tanasupawat S."/>
            <person name="Yiamsombut S."/>
        </authorList>
    </citation>
    <scope>NUCLEOTIDE SEQUENCE [LARGE SCALE GENOMIC DNA]</scope>
    <source>
        <strain evidence="9 10">SKP7-4</strain>
    </source>
</reference>
<comment type="similarity">
    <text evidence="2">Belongs to the amino acid-polyamine-organocation (APC) superfamily. Spore germination protein (SGP) (TC 2.A.3.9) family.</text>
</comment>
<comment type="caution">
    <text evidence="9">The sequence shown here is derived from an EMBL/GenBank/DDBJ whole genome shotgun (WGS) entry which is preliminary data.</text>
</comment>
<evidence type="ECO:0000256" key="3">
    <source>
        <dbReference type="ARBA" id="ARBA00022448"/>
    </source>
</evidence>
<evidence type="ECO:0000313" key="10">
    <source>
        <dbReference type="Proteomes" id="UP000265801"/>
    </source>
</evidence>
<dbReference type="OrthoDB" id="2446105at2"/>
<dbReference type="EMBL" id="QXIR01000010">
    <property type="protein sequence ID" value="RIW34667.1"/>
    <property type="molecule type" value="Genomic_DNA"/>
</dbReference>
<keyword evidence="7 8" id="KW-0472">Membrane</keyword>
<organism evidence="9 10">
    <name type="scientific">Bacillus salacetis</name>
    <dbReference type="NCBI Taxonomy" id="2315464"/>
    <lineage>
        <taxon>Bacteria</taxon>
        <taxon>Bacillati</taxon>
        <taxon>Bacillota</taxon>
        <taxon>Bacilli</taxon>
        <taxon>Bacillales</taxon>
        <taxon>Bacillaceae</taxon>
        <taxon>Bacillus</taxon>
    </lineage>
</organism>
<sequence length="179" mass="20760">MLGFEILLIMLPLTDAKNSEKFKMFTLSNLVLTLFYCYVAIINFMFYSPEELKIVPQPMIYILKSFSFEIIERTDLIFVSIWVVTVFTSFVNYYFMAVVTGKNLIKSVKIKKKLPLMITILIMTVNLFINESDSYLVDKISMYITASSFVFIIGIPVMLLFVALARNFLGMRKTNEESR</sequence>
<feature type="transmembrane region" description="Helical" evidence="8">
    <location>
        <begin position="27"/>
        <end position="47"/>
    </location>
</feature>
<keyword evidence="10" id="KW-1185">Reference proteome</keyword>
<evidence type="ECO:0000313" key="9">
    <source>
        <dbReference type="EMBL" id="RIW34667.1"/>
    </source>
</evidence>
<protein>
    <submittedName>
        <fullName evidence="9">Uncharacterized protein</fullName>
    </submittedName>
</protein>
<proteinExistence type="inferred from homology"/>
<keyword evidence="3" id="KW-0813">Transport</keyword>
<dbReference type="Pfam" id="PF03845">
    <property type="entry name" value="Spore_permease"/>
    <property type="match status" value="1"/>
</dbReference>
<dbReference type="AlphaFoldDB" id="A0A3A1R153"/>
<feature type="transmembrane region" description="Helical" evidence="8">
    <location>
        <begin position="113"/>
        <end position="129"/>
    </location>
</feature>
<dbReference type="PANTHER" id="PTHR34975">
    <property type="entry name" value="SPORE GERMINATION PROTEIN A2"/>
    <property type="match status" value="1"/>
</dbReference>
<keyword evidence="6 8" id="KW-1133">Transmembrane helix</keyword>
<name>A0A3A1R153_9BACI</name>
<evidence type="ECO:0000256" key="1">
    <source>
        <dbReference type="ARBA" id="ARBA00004141"/>
    </source>
</evidence>
<dbReference type="InterPro" id="IPR004761">
    <property type="entry name" value="Spore_GerAB"/>
</dbReference>
<keyword evidence="4" id="KW-0309">Germination</keyword>
<keyword evidence="5 8" id="KW-0812">Transmembrane</keyword>
<dbReference type="GO" id="GO:0009847">
    <property type="term" value="P:spore germination"/>
    <property type="evidence" value="ECO:0007669"/>
    <property type="project" value="InterPro"/>
</dbReference>
<evidence type="ECO:0000256" key="2">
    <source>
        <dbReference type="ARBA" id="ARBA00007998"/>
    </source>
</evidence>
<evidence type="ECO:0000256" key="8">
    <source>
        <dbReference type="SAM" id="Phobius"/>
    </source>
</evidence>
<feature type="transmembrane region" description="Helical" evidence="8">
    <location>
        <begin position="76"/>
        <end position="101"/>
    </location>
</feature>
<accession>A0A3A1R153</accession>
<evidence type="ECO:0000256" key="6">
    <source>
        <dbReference type="ARBA" id="ARBA00022989"/>
    </source>
</evidence>
<evidence type="ECO:0000256" key="5">
    <source>
        <dbReference type="ARBA" id="ARBA00022692"/>
    </source>
</evidence>
<evidence type="ECO:0000256" key="7">
    <source>
        <dbReference type="ARBA" id="ARBA00023136"/>
    </source>
</evidence>